<proteinExistence type="predicted"/>
<sequence>MQGISSPLKTELNSLNESLGNTDEKLQQFFNCIPTPGRKPLATCRLCRSRDFSYQNSQKKPRAPAMTLNYHHATLIRHIDRFHHDIYLREFKKEETAKFSKEEALEKLLKLFVN</sequence>
<evidence type="ECO:0000313" key="1">
    <source>
        <dbReference type="EMBL" id="KAL3312205.1"/>
    </source>
</evidence>
<organism evidence="1 2">
    <name type="scientific">Cichlidogyrus casuarinus</name>
    <dbReference type="NCBI Taxonomy" id="1844966"/>
    <lineage>
        <taxon>Eukaryota</taxon>
        <taxon>Metazoa</taxon>
        <taxon>Spiralia</taxon>
        <taxon>Lophotrochozoa</taxon>
        <taxon>Platyhelminthes</taxon>
        <taxon>Monogenea</taxon>
        <taxon>Monopisthocotylea</taxon>
        <taxon>Dactylogyridea</taxon>
        <taxon>Ancyrocephalidae</taxon>
        <taxon>Cichlidogyrus</taxon>
    </lineage>
</organism>
<dbReference type="EMBL" id="JBJKFK010001801">
    <property type="protein sequence ID" value="KAL3312205.1"/>
    <property type="molecule type" value="Genomic_DNA"/>
</dbReference>
<comment type="caution">
    <text evidence="1">The sequence shown here is derived from an EMBL/GenBank/DDBJ whole genome shotgun (WGS) entry which is preliminary data.</text>
</comment>
<name>A0ABD2PYE2_9PLAT</name>
<dbReference type="Proteomes" id="UP001626550">
    <property type="component" value="Unassembled WGS sequence"/>
</dbReference>
<feature type="non-terminal residue" evidence="1">
    <location>
        <position position="114"/>
    </location>
</feature>
<protein>
    <submittedName>
        <fullName evidence="1">Uncharacterized protein</fullName>
    </submittedName>
</protein>
<reference evidence="1 2" key="1">
    <citation type="submission" date="2024-11" db="EMBL/GenBank/DDBJ databases">
        <title>Adaptive evolution of stress response genes in parasites aligns with host niche diversity.</title>
        <authorList>
            <person name="Hahn C."/>
            <person name="Resl P."/>
        </authorList>
    </citation>
    <scope>NUCLEOTIDE SEQUENCE [LARGE SCALE GENOMIC DNA]</scope>
    <source>
        <strain evidence="1">EGGRZ-B1_66</strain>
        <tissue evidence="1">Body</tissue>
    </source>
</reference>
<dbReference type="AlphaFoldDB" id="A0ABD2PYE2"/>
<gene>
    <name evidence="1" type="ORF">Ciccas_009206</name>
</gene>
<evidence type="ECO:0000313" key="2">
    <source>
        <dbReference type="Proteomes" id="UP001626550"/>
    </source>
</evidence>
<accession>A0ABD2PYE2</accession>
<keyword evidence="2" id="KW-1185">Reference proteome</keyword>